<sequence length="1342" mass="146451">MRKRIFLLYFAVLLTLTQCGNPLNAAFERELPPLAASNPEIQDPLQSVPSGFMDENYNARILVTNLITSQNITGIYTAKTTYPSPVLETGKPIKPGHEKSAWVEFDSNDVSFTFDFEDIADPFITGSETFERALQLYKDGFTRIYLYRTTGGAISVSPDPSPDDKSTDTPLPAHDPVIDSYIDVYNLTKLVPINTVTFDKTTDPESLGPIQPGTEEIVSAKNGVINLTIDYGDSNKLTKSIVALSGAVTNVYFYRAKDGTFKAEDAKPGDDKLFDEIPSELLGEGDISNDNSPQKILPDNRRDQLGILIVKNVTRLKNINSVSFTKGDKTIDMTPGPLAGSEKSIILEPGDWGIDITYTDDSKSITKTIVKAGVANFVNYLYFYKPLDGEYALSSDDLGPEYEVPPKVIDPDDWQNNPPPSSDVFTGEGQISNEDGTIAVPDTYKNEYGVVQIHNLTALRNITSVTFEKDGKKYPSIPAAITHGHSKSIVLGVGKWLVNIVYDKGSIDEFEKTVSPYGFTQYINHIYFYKNFDTPPGYNVKYDDDRPEDGTVNNTDDTGSIPEKSNLEKGLLVIYNDSDVAINVSHANISSTAIASKAHKEFWLDPAAYKILATYSGTGSPKDGYVTVLPNTVNYLYFKGAEPNYSFNTIVTPDVDTASGSSDPAKGTLIFRNAGPVNDLTKLQIKNQGPSGTVITTGAVSVSGNTEQRLDPGFYTITPYIKTGSSERESLAVFTNVQIIEGLTKTIVYEDSLEYDSPPQAGVTGDLWVQNKSQYQIHEIAILDPITKVEIIRKQVVIQPNNSEHLTVPYGSYLARVYTNERGISYIEASIKLDSSNRMFTLVIDDGSEKVISGGSSGGSGIDADKSGLRIYNSYSGPLPFKIFEVFLYEGTVSDGTVGYSASPVAGPGASTTGTPSYGGKTGSPATSPGVVWDLTKDAYLAKGQFAEYKTLKKDTYYRVVVVAGSASYSSYPIEYNTSTVVTRDDISYFVGDFWLSAGALKTVRFDPYMVAKNDPDAPLGTVTIRLSHGASASGLSGNITRVQFIDGENEDGLQSSIARKDIVLSYEIIIEPTKEIKIELLPRAYRIRLDDVLVPGWSSYGSGISNRNNAGLTNISGAGGSPLPSFVPSKADGKFPAVLHATILGNWIYFDTSHHANQDFFMVWLYPDIKIKTDDITLPAEDITKLDLSGVIPDPKDNVSPWNVAAYTHPVVTWASDPEQYSIEMYKPPLSAATMLSAIPDSWQYNSGSWDDVEDSLNGGENMLSVDPINGYFHTQLGPLMANNKKAYQVQLKVIPAPGYSLPSGATWAFTPSAGSDYSGKSVDILYFPLTGVIKIRWPKL</sequence>
<dbReference type="KEGG" id="tpi:TREPR_3398"/>
<evidence type="ECO:0000313" key="4">
    <source>
        <dbReference type="Proteomes" id="UP000009223"/>
    </source>
</evidence>
<protein>
    <recommendedName>
        <fullName evidence="5">Lipoprotein</fullName>
    </recommendedName>
</protein>
<evidence type="ECO:0008006" key="5">
    <source>
        <dbReference type="Google" id="ProtNLM"/>
    </source>
</evidence>
<dbReference type="RefSeq" id="WP_015706884.1">
    <property type="nucleotide sequence ID" value="NC_015578.1"/>
</dbReference>
<keyword evidence="4" id="KW-1185">Reference proteome</keyword>
<keyword evidence="2" id="KW-0732">Signal</keyword>
<organism evidence="3 4">
    <name type="scientific">Treponema primitia (strain ATCC BAA-887 / DSM 12427 / ZAS-2)</name>
    <dbReference type="NCBI Taxonomy" id="545694"/>
    <lineage>
        <taxon>Bacteria</taxon>
        <taxon>Pseudomonadati</taxon>
        <taxon>Spirochaetota</taxon>
        <taxon>Spirochaetia</taxon>
        <taxon>Spirochaetales</taxon>
        <taxon>Treponemataceae</taxon>
        <taxon>Treponema</taxon>
    </lineage>
</organism>
<dbReference type="EMBL" id="CP001843">
    <property type="protein sequence ID" value="AEF85185.1"/>
    <property type="molecule type" value="Genomic_DNA"/>
</dbReference>
<dbReference type="HOGENOM" id="CLU_258267_0_0_12"/>
<accession>F5YJL6</accession>
<gene>
    <name evidence="3" type="ordered locus">TREPR_3398</name>
</gene>
<feature type="signal peptide" evidence="2">
    <location>
        <begin position="1"/>
        <end position="25"/>
    </location>
</feature>
<evidence type="ECO:0000256" key="1">
    <source>
        <dbReference type="SAM" id="MobiDB-lite"/>
    </source>
</evidence>
<evidence type="ECO:0000313" key="3">
    <source>
        <dbReference type="EMBL" id="AEF85185.1"/>
    </source>
</evidence>
<evidence type="ECO:0000256" key="2">
    <source>
        <dbReference type="SAM" id="SignalP"/>
    </source>
</evidence>
<reference evidence="3 4" key="2">
    <citation type="journal article" date="2011" name="ISME J.">
        <title>RNA-seq reveals cooperative metabolic interactions between two termite-gut spirochete species in co-culture.</title>
        <authorList>
            <person name="Rosenthal A.Z."/>
            <person name="Matson E.G."/>
            <person name="Eldar A."/>
            <person name="Leadbetter J.R."/>
        </authorList>
    </citation>
    <scope>NUCLEOTIDE SEQUENCE [LARGE SCALE GENOMIC DNA]</scope>
    <source>
        <strain evidence="4">ATCC BAA-887 / DSM 12427 / ZAS-2</strain>
    </source>
</reference>
<feature type="region of interest" description="Disordered" evidence="1">
    <location>
        <begin position="544"/>
        <end position="563"/>
    </location>
</feature>
<reference evidence="4" key="1">
    <citation type="submission" date="2009-12" db="EMBL/GenBank/DDBJ databases">
        <title>Complete sequence of Treponema primitia strain ZAS-2.</title>
        <authorList>
            <person name="Tetu S.G."/>
            <person name="Matson E."/>
            <person name="Ren Q."/>
            <person name="Seshadri R."/>
            <person name="Elbourne L."/>
            <person name="Hassan K.A."/>
            <person name="Durkin A."/>
            <person name="Radune D."/>
            <person name="Mohamoud Y."/>
            <person name="Shay R."/>
            <person name="Jin S."/>
            <person name="Zhang X."/>
            <person name="Lucey K."/>
            <person name="Ballor N.R."/>
            <person name="Ottesen E."/>
            <person name="Rosenthal R."/>
            <person name="Allen A."/>
            <person name="Leadbetter J.R."/>
            <person name="Paulsen I.T."/>
        </authorList>
    </citation>
    <scope>NUCLEOTIDE SEQUENCE [LARGE SCALE GENOMIC DNA]</scope>
    <source>
        <strain evidence="4">ATCC BAA-887 / DSM 12427 / ZAS-2</strain>
    </source>
</reference>
<name>F5YJL6_TREPZ</name>
<feature type="chain" id="PRO_5003335262" description="Lipoprotein" evidence="2">
    <location>
        <begin position="26"/>
        <end position="1342"/>
    </location>
</feature>
<dbReference type="STRING" id="545694.TREPR_3398"/>
<proteinExistence type="predicted"/>
<dbReference type="Proteomes" id="UP000009223">
    <property type="component" value="Chromosome"/>
</dbReference>